<dbReference type="OrthoDB" id="1445137at2"/>
<keyword evidence="1" id="KW-0812">Transmembrane</keyword>
<reference evidence="2 3" key="1">
    <citation type="journal article" date="2014" name="Genome Announc.">
        <title>Draft Genome Sequence of Cytophaga fermentans JCM 21142T, a Facultative Anaerobe Isolated from Marine Mud.</title>
        <authorList>
            <person name="Starns D."/>
            <person name="Oshima K."/>
            <person name="Suda W."/>
            <person name="Iino T."/>
            <person name="Yuki M."/>
            <person name="Inoue J."/>
            <person name="Kitamura K."/>
            <person name="Iida T."/>
            <person name="Darby A."/>
            <person name="Hattori M."/>
            <person name="Ohkuma M."/>
        </authorList>
    </citation>
    <scope>NUCLEOTIDE SEQUENCE [LARGE SCALE GENOMIC DNA]</scope>
    <source>
        <strain evidence="2 3">JCM 21142</strain>
    </source>
</reference>
<keyword evidence="1" id="KW-0472">Membrane</keyword>
<dbReference type="EMBL" id="BAMD01000085">
    <property type="protein sequence ID" value="GAF05418.1"/>
    <property type="molecule type" value="Genomic_DNA"/>
</dbReference>
<evidence type="ECO:0000313" key="2">
    <source>
        <dbReference type="EMBL" id="GAF05418.1"/>
    </source>
</evidence>
<organism evidence="2 3">
    <name type="scientific">Saccharicrinis fermentans DSM 9555 = JCM 21142</name>
    <dbReference type="NCBI Taxonomy" id="869213"/>
    <lineage>
        <taxon>Bacteria</taxon>
        <taxon>Pseudomonadati</taxon>
        <taxon>Bacteroidota</taxon>
        <taxon>Bacteroidia</taxon>
        <taxon>Marinilabiliales</taxon>
        <taxon>Marinilabiliaceae</taxon>
        <taxon>Saccharicrinis</taxon>
    </lineage>
</organism>
<dbReference type="Proteomes" id="UP000019402">
    <property type="component" value="Unassembled WGS sequence"/>
</dbReference>
<dbReference type="STRING" id="869213.GCA_000517085_03907"/>
<dbReference type="AlphaFoldDB" id="W7YD50"/>
<name>W7YD50_9BACT</name>
<proteinExistence type="predicted"/>
<gene>
    <name evidence="2" type="ORF">JCM21142_104152</name>
</gene>
<accession>W7YD50</accession>
<feature type="transmembrane region" description="Helical" evidence="1">
    <location>
        <begin position="54"/>
        <end position="77"/>
    </location>
</feature>
<feature type="transmembrane region" description="Helical" evidence="1">
    <location>
        <begin position="29"/>
        <end position="48"/>
    </location>
</feature>
<protein>
    <submittedName>
        <fullName evidence="2">Uncharacterized protein</fullName>
    </submittedName>
</protein>
<sequence length="92" mass="10001">MIKPQMIAAVVIHALIALSFLGDPEYSFLFYFVAAIVLANVIGILLIVSDKKTLGAKVFLISSAVMVPIGLIGAFGARKILDEEKKKTFYNN</sequence>
<evidence type="ECO:0000256" key="1">
    <source>
        <dbReference type="SAM" id="Phobius"/>
    </source>
</evidence>
<keyword evidence="3" id="KW-1185">Reference proteome</keyword>
<evidence type="ECO:0000313" key="3">
    <source>
        <dbReference type="Proteomes" id="UP000019402"/>
    </source>
</evidence>
<feature type="transmembrane region" description="Helical" evidence="1">
    <location>
        <begin position="6"/>
        <end position="22"/>
    </location>
</feature>
<dbReference type="RefSeq" id="WP_027473231.1">
    <property type="nucleotide sequence ID" value="NZ_BAMD01000085.1"/>
</dbReference>
<keyword evidence="1" id="KW-1133">Transmembrane helix</keyword>
<comment type="caution">
    <text evidence="2">The sequence shown here is derived from an EMBL/GenBank/DDBJ whole genome shotgun (WGS) entry which is preliminary data.</text>
</comment>